<evidence type="ECO:0000256" key="2">
    <source>
        <dbReference type="HAMAP-Rule" id="MF_01940"/>
    </source>
</evidence>
<feature type="active site" description="Proton acceptor" evidence="2">
    <location>
        <position position="120"/>
    </location>
</feature>
<comment type="catalytic activity">
    <reaction evidence="2">
        <text>a 3'-end 2',3'-cyclophospho-ribonucleotide-RNA + H2O = a 3'-end 2'-phospho-ribonucleotide-RNA + H(+)</text>
        <dbReference type="Rhea" id="RHEA:11828"/>
        <dbReference type="Rhea" id="RHEA-COMP:10464"/>
        <dbReference type="Rhea" id="RHEA-COMP:17353"/>
        <dbReference type="ChEBI" id="CHEBI:15377"/>
        <dbReference type="ChEBI" id="CHEBI:15378"/>
        <dbReference type="ChEBI" id="CHEBI:83064"/>
        <dbReference type="ChEBI" id="CHEBI:173113"/>
        <dbReference type="EC" id="3.1.4.58"/>
    </reaction>
</comment>
<feature type="short sequence motif" description="HXTX 1" evidence="2">
    <location>
        <begin position="40"/>
        <end position="43"/>
    </location>
</feature>
<gene>
    <name evidence="3" type="ORF">US40_C0008G0033</name>
</gene>
<feature type="short sequence motif" description="HXTX 2" evidence="2">
    <location>
        <begin position="120"/>
        <end position="123"/>
    </location>
</feature>
<dbReference type="SUPFAM" id="SSF55144">
    <property type="entry name" value="LigT-like"/>
    <property type="match status" value="1"/>
</dbReference>
<dbReference type="Proteomes" id="UP000034917">
    <property type="component" value="Unassembled WGS sequence"/>
</dbReference>
<dbReference type="PANTHER" id="PTHR35561">
    <property type="entry name" value="RNA 2',3'-CYCLIC PHOSPHODIESTERASE"/>
    <property type="match status" value="1"/>
</dbReference>
<dbReference type="GO" id="GO:0016874">
    <property type="term" value="F:ligase activity"/>
    <property type="evidence" value="ECO:0007669"/>
    <property type="project" value="UniProtKB-KW"/>
</dbReference>
<evidence type="ECO:0000313" key="3">
    <source>
        <dbReference type="EMBL" id="KKQ25439.1"/>
    </source>
</evidence>
<dbReference type="InterPro" id="IPR009097">
    <property type="entry name" value="Cyclic_Pdiesterase"/>
</dbReference>
<comment type="function">
    <text evidence="2">Hydrolyzes RNA 2',3'-cyclic phosphodiester to an RNA 2'-phosphomonoester.</text>
</comment>
<dbReference type="GO" id="GO:0004113">
    <property type="term" value="F:2',3'-cyclic-nucleotide 3'-phosphodiesterase activity"/>
    <property type="evidence" value="ECO:0007669"/>
    <property type="project" value="InterPro"/>
</dbReference>
<name>A0A0G0IMJ8_9BACT</name>
<reference evidence="3 4" key="1">
    <citation type="journal article" date="2015" name="Nature">
        <title>rRNA introns, odd ribosomes, and small enigmatic genomes across a large radiation of phyla.</title>
        <authorList>
            <person name="Brown C.T."/>
            <person name="Hug L.A."/>
            <person name="Thomas B.C."/>
            <person name="Sharon I."/>
            <person name="Castelle C.J."/>
            <person name="Singh A."/>
            <person name="Wilkins M.J."/>
            <person name="Williams K.H."/>
            <person name="Banfield J.F."/>
        </authorList>
    </citation>
    <scope>NUCLEOTIDE SEQUENCE [LARGE SCALE GENOMIC DNA]</scope>
</reference>
<accession>A0A0G0IMJ8</accession>
<protein>
    <recommendedName>
        <fullName evidence="2">RNA 2',3'-cyclic phosphodiesterase</fullName>
        <shortName evidence="2">RNA 2',3'-CPDase</shortName>
        <ecNumber evidence="2">3.1.4.58</ecNumber>
    </recommendedName>
</protein>
<comment type="similarity">
    <text evidence="2">Belongs to the 2H phosphoesterase superfamily. ThpR family.</text>
</comment>
<dbReference type="InterPro" id="IPR004175">
    <property type="entry name" value="RNA_CPDase"/>
</dbReference>
<evidence type="ECO:0000313" key="4">
    <source>
        <dbReference type="Proteomes" id="UP000034917"/>
    </source>
</evidence>
<keyword evidence="3" id="KW-0436">Ligase</keyword>
<dbReference type="Pfam" id="PF13563">
    <property type="entry name" value="2_5_RNA_ligase2"/>
    <property type="match status" value="1"/>
</dbReference>
<keyword evidence="1 2" id="KW-0378">Hydrolase</keyword>
<comment type="caution">
    <text evidence="3">The sequence shown here is derived from an EMBL/GenBank/DDBJ whole genome shotgun (WGS) entry which is preliminary data.</text>
</comment>
<dbReference type="PANTHER" id="PTHR35561:SF1">
    <property type="entry name" value="RNA 2',3'-CYCLIC PHOSPHODIESTERASE"/>
    <property type="match status" value="1"/>
</dbReference>
<dbReference type="HAMAP" id="MF_01940">
    <property type="entry name" value="RNA_CPDase"/>
    <property type="match status" value="1"/>
</dbReference>
<dbReference type="EC" id="3.1.4.58" evidence="2"/>
<dbReference type="GO" id="GO:0008664">
    <property type="term" value="F:RNA 2',3'-cyclic 3'-phosphodiesterase activity"/>
    <property type="evidence" value="ECO:0007669"/>
    <property type="project" value="UniProtKB-EC"/>
</dbReference>
<dbReference type="AlphaFoldDB" id="A0A0G0IMJ8"/>
<dbReference type="NCBIfam" id="TIGR02258">
    <property type="entry name" value="2_5_ligase"/>
    <property type="match status" value="1"/>
</dbReference>
<dbReference type="EMBL" id="LBSV01000008">
    <property type="protein sequence ID" value="KKQ25439.1"/>
    <property type="molecule type" value="Genomic_DNA"/>
</dbReference>
<feature type="active site" description="Proton donor" evidence="2">
    <location>
        <position position="40"/>
    </location>
</feature>
<sequence>MRLFLAVDLPVKVKKQLDEQLSDFKKEYPQFNWVSEENFHITIHFFGETNKVEQIKKRIKDLLWDQTGFYLYSFDADVFANHKLVVYLTFRREKKIEGLAEKIKSNFDVNSVNERKFVSHLTLARGPRSSKQQYFVLKKRLEKIDIDISFAVKRVVLFESILYGKKPLYRKLAVFNLLKE</sequence>
<evidence type="ECO:0000256" key="1">
    <source>
        <dbReference type="ARBA" id="ARBA00022801"/>
    </source>
</evidence>
<dbReference type="Gene3D" id="3.90.1140.10">
    <property type="entry name" value="Cyclic phosphodiesterase"/>
    <property type="match status" value="1"/>
</dbReference>
<proteinExistence type="inferred from homology"/>
<organism evidence="3 4">
    <name type="scientific">Candidatus Roizmanbacteria bacterium GW2011_GWC2_37_13</name>
    <dbReference type="NCBI Taxonomy" id="1618486"/>
    <lineage>
        <taxon>Bacteria</taxon>
        <taxon>Candidatus Roizmaniibacteriota</taxon>
    </lineage>
</organism>